<evidence type="ECO:0000256" key="4">
    <source>
        <dbReference type="ARBA" id="ARBA00022676"/>
    </source>
</evidence>
<evidence type="ECO:0000256" key="1">
    <source>
        <dbReference type="ARBA" id="ARBA00004606"/>
    </source>
</evidence>
<keyword evidence="10" id="KW-0325">Glycoprotein</keyword>
<comment type="similarity">
    <text evidence="3">Belongs to the glycosyltransferase GT106 family.</text>
</comment>
<dbReference type="InterPro" id="IPR024709">
    <property type="entry name" value="FucosylTrfase_pln"/>
</dbReference>
<organism evidence="14 15">
    <name type="scientific">Punica granatum</name>
    <name type="common">Pomegranate</name>
    <dbReference type="NCBI Taxonomy" id="22663"/>
    <lineage>
        <taxon>Eukaryota</taxon>
        <taxon>Viridiplantae</taxon>
        <taxon>Streptophyta</taxon>
        <taxon>Embryophyta</taxon>
        <taxon>Tracheophyta</taxon>
        <taxon>Spermatophyta</taxon>
        <taxon>Magnoliopsida</taxon>
        <taxon>eudicotyledons</taxon>
        <taxon>Gunneridae</taxon>
        <taxon>Pentapetalae</taxon>
        <taxon>rosids</taxon>
        <taxon>malvids</taxon>
        <taxon>Myrtales</taxon>
        <taxon>Lythraceae</taxon>
        <taxon>Punica</taxon>
    </lineage>
</organism>
<dbReference type="AlphaFoldDB" id="A0A218WWJ7"/>
<evidence type="ECO:0000313" key="16">
    <source>
        <dbReference type="Proteomes" id="UP000515151"/>
    </source>
</evidence>
<dbReference type="GO" id="GO:0016757">
    <property type="term" value="F:glycosyltransferase activity"/>
    <property type="evidence" value="ECO:0007669"/>
    <property type="project" value="UniProtKB-KW"/>
</dbReference>
<evidence type="ECO:0000313" key="17">
    <source>
        <dbReference type="RefSeq" id="XP_031374464.1"/>
    </source>
</evidence>
<keyword evidence="6" id="KW-0812">Transmembrane</keyword>
<evidence type="ECO:0000256" key="3">
    <source>
        <dbReference type="ARBA" id="ARBA00007737"/>
    </source>
</evidence>
<comment type="pathway">
    <text evidence="2">Glycan metabolism.</text>
</comment>
<evidence type="ECO:0000256" key="13">
    <source>
        <dbReference type="ARBA" id="ARBA00030350"/>
    </source>
</evidence>
<evidence type="ECO:0000256" key="5">
    <source>
        <dbReference type="ARBA" id="ARBA00022679"/>
    </source>
</evidence>
<dbReference type="PANTHER" id="PTHR31741">
    <property type="entry name" value="OS02G0726500 PROTEIN-RELATED"/>
    <property type="match status" value="1"/>
</dbReference>
<accession>A0A218WWJ7</accession>
<keyword evidence="5" id="KW-0808">Transferase</keyword>
<keyword evidence="11" id="KW-0294">Fucose metabolism</keyword>
<evidence type="ECO:0000256" key="9">
    <source>
        <dbReference type="ARBA" id="ARBA00023136"/>
    </source>
</evidence>
<dbReference type="RefSeq" id="XP_031374464.1">
    <property type="nucleotide sequence ID" value="XM_031518604.1"/>
</dbReference>
<dbReference type="Pfam" id="PF10250">
    <property type="entry name" value="O-FucT"/>
    <property type="match status" value="1"/>
</dbReference>
<evidence type="ECO:0000256" key="8">
    <source>
        <dbReference type="ARBA" id="ARBA00022989"/>
    </source>
</evidence>
<keyword evidence="12" id="KW-0119">Carbohydrate metabolism</keyword>
<keyword evidence="16" id="KW-1185">Reference proteome</keyword>
<reference evidence="15" key="1">
    <citation type="journal article" date="2017" name="Plant J.">
        <title>The pomegranate (Punica granatum L.) genome and the genomics of punicalagin biosynthesis.</title>
        <authorList>
            <person name="Qin G."/>
            <person name="Xu C."/>
            <person name="Ming R."/>
            <person name="Tang H."/>
            <person name="Guyot R."/>
            <person name="Kramer E.M."/>
            <person name="Hu Y."/>
            <person name="Yi X."/>
            <person name="Qi Y."/>
            <person name="Xu X."/>
            <person name="Gao Z."/>
            <person name="Pan H."/>
            <person name="Jian J."/>
            <person name="Tian Y."/>
            <person name="Yue Z."/>
            <person name="Xu Y."/>
        </authorList>
    </citation>
    <scope>NUCLEOTIDE SEQUENCE [LARGE SCALE GENOMIC DNA]</scope>
    <source>
        <strain evidence="15">cv. Dabenzi</strain>
    </source>
</reference>
<keyword evidence="7" id="KW-0735">Signal-anchor</keyword>
<gene>
    <name evidence="17" type="primary">LOC116189076</name>
    <name evidence="14" type="ORF">CDL15_Pgr028852</name>
</gene>
<keyword evidence="9" id="KW-0472">Membrane</keyword>
<evidence type="ECO:0000256" key="11">
    <source>
        <dbReference type="ARBA" id="ARBA00023253"/>
    </source>
</evidence>
<evidence type="ECO:0000256" key="2">
    <source>
        <dbReference type="ARBA" id="ARBA00004881"/>
    </source>
</evidence>
<proteinExistence type="inferred from homology"/>
<reference evidence="16" key="3">
    <citation type="journal article" date="2020" name="Plant Biotechnol. J.">
        <title>The pomegranate (Punica granatum L.) draft genome dissects genetic divergence between soft- and hard-seeded cultivars.</title>
        <authorList>
            <person name="Luo X."/>
            <person name="Li H."/>
            <person name="Wu Z."/>
            <person name="Yao W."/>
            <person name="Zhao P."/>
            <person name="Cao D."/>
            <person name="Yu H."/>
            <person name="Li K."/>
            <person name="Poudel K."/>
            <person name="Zhao D."/>
            <person name="Zhang F."/>
            <person name="Xia X."/>
            <person name="Chen L."/>
            <person name="Wang Q."/>
            <person name="Jing D."/>
            <person name="Cao S."/>
        </authorList>
    </citation>
    <scope>NUCLEOTIDE SEQUENCE [LARGE SCALE GENOMIC DNA]</scope>
</reference>
<dbReference type="PANTHER" id="PTHR31741:SF66">
    <property type="entry name" value="O-FUCOSYLTRANSFERASE 20"/>
    <property type="match status" value="1"/>
</dbReference>
<evidence type="ECO:0000256" key="12">
    <source>
        <dbReference type="ARBA" id="ARBA00023277"/>
    </source>
</evidence>
<comment type="subcellular location">
    <subcellularLocation>
        <location evidence="1">Membrane</location>
        <topology evidence="1">Single-pass type II membrane protein</topology>
    </subcellularLocation>
</comment>
<keyword evidence="8" id="KW-1133">Transmembrane helix</keyword>
<evidence type="ECO:0000256" key="6">
    <source>
        <dbReference type="ARBA" id="ARBA00022692"/>
    </source>
</evidence>
<reference evidence="14" key="2">
    <citation type="submission" date="2017-06" db="EMBL/GenBank/DDBJ databases">
        <title>The pomegranate genome and the genomics of punicalagin biosynthesis.</title>
        <authorList>
            <person name="Xu C."/>
        </authorList>
    </citation>
    <scope>NUCLEOTIDE SEQUENCE [LARGE SCALE GENOMIC DNA]</scope>
    <source>
        <tissue evidence="14">Fresh leaf</tissue>
    </source>
</reference>
<evidence type="ECO:0000256" key="7">
    <source>
        <dbReference type="ARBA" id="ARBA00022968"/>
    </source>
</evidence>
<evidence type="ECO:0000256" key="10">
    <source>
        <dbReference type="ARBA" id="ARBA00023180"/>
    </source>
</evidence>
<dbReference type="EMBL" id="MTKT01002590">
    <property type="protein sequence ID" value="OWM77215.1"/>
    <property type="molecule type" value="Genomic_DNA"/>
</dbReference>
<dbReference type="GeneID" id="116189076"/>
<dbReference type="GO" id="GO:0016020">
    <property type="term" value="C:membrane"/>
    <property type="evidence" value="ECO:0007669"/>
    <property type="project" value="UniProtKB-SubCell"/>
</dbReference>
<dbReference type="OrthoDB" id="2016498at2759"/>
<dbReference type="GO" id="GO:0006004">
    <property type="term" value="P:fucose metabolic process"/>
    <property type="evidence" value="ECO:0007669"/>
    <property type="project" value="UniProtKB-KW"/>
</dbReference>
<reference evidence="17" key="4">
    <citation type="submission" date="2025-04" db="UniProtKB">
        <authorList>
            <consortium name="RefSeq"/>
        </authorList>
    </citation>
    <scope>IDENTIFICATION</scope>
    <source>
        <tissue evidence="17">Leaf</tissue>
    </source>
</reference>
<dbReference type="Proteomes" id="UP000515151">
    <property type="component" value="Chromosome 8"/>
</dbReference>
<evidence type="ECO:0000313" key="14">
    <source>
        <dbReference type="EMBL" id="OWM77215.1"/>
    </source>
</evidence>
<dbReference type="InterPro" id="IPR019378">
    <property type="entry name" value="GDP-Fuc_O-FucTrfase"/>
</dbReference>
<dbReference type="Proteomes" id="UP000197138">
    <property type="component" value="Unassembled WGS sequence"/>
</dbReference>
<name>A0A218WWJ7_PUNGR</name>
<dbReference type="GO" id="GO:0005737">
    <property type="term" value="C:cytoplasm"/>
    <property type="evidence" value="ECO:0007669"/>
    <property type="project" value="TreeGrafter"/>
</dbReference>
<dbReference type="CDD" id="cd11299">
    <property type="entry name" value="O-FucT_plant"/>
    <property type="match status" value="1"/>
</dbReference>
<keyword evidence="4" id="KW-0328">Glycosyltransferase</keyword>
<protein>
    <recommendedName>
        <fullName evidence="13">O-fucosyltransferase family protein</fullName>
    </recommendedName>
</protein>
<evidence type="ECO:0000313" key="15">
    <source>
        <dbReference type="Proteomes" id="UP000197138"/>
    </source>
</evidence>
<sequence>MSRPKKKLSYISVPSQTVNSLSPSSLQSLLISPKKPKSPSRTFPGWLCLTSPRLWFLALSLVSLFGMLRLGYNLDPLVIPVSSYPCATATWSKVQGLVPREFSKRKLSAGLQGGVDSQKLTLDSHGFSVTQKLIGSNVPDGDHVKGRLEGQLHGIHGQSQALASHESSMAHLSIEAKDRGTNLWKWDQEQASSGIAGQLHAKVSPESWTLQKQSSNDGGFDSEGEFWKQPDGMGYRGCLEFSKEYRRHTETILKDRRKYLLVVASGGLNQQRNQIVDAVVIARILGAALVVPILQVNLIWGDESEFSDIFDLDQFKRVLADDVRVVSSLPSKHLRTRPLVDNLTPAAHISPDWIRARYLKKLERVGVLLLRGLDSRLSKDLPSDLQKLRCKAAFQALRFAPGIQELGNRLAERMRSKGPYLALHLRMEKDVWVRTGCLPGLSSKYDELINIERQRHPELLTAKSNMTYHERKLAGLCPLNAAEVTRLLKALGAPKNARIYWAGGQPLGGKEALLPLIREFPNFYNKEDIALPGELKPFAHRASVMAAIDYIICEKSDIFMPSHGGNMGHALQGQRAYAGHKKYITPNKRQMLPYFLNAPIPESEFNRIMRDVHRDSLGQPDLKIGKLRRDVTKFPIPECMCNSSNAAHSFS</sequence>